<feature type="compositionally biased region" description="Basic and acidic residues" evidence="1">
    <location>
        <begin position="330"/>
        <end position="346"/>
    </location>
</feature>
<organism evidence="2 3">
    <name type="scientific">Streptomyces olindensis</name>
    <dbReference type="NCBI Taxonomy" id="358823"/>
    <lineage>
        <taxon>Bacteria</taxon>
        <taxon>Bacillati</taxon>
        <taxon>Actinomycetota</taxon>
        <taxon>Actinomycetes</taxon>
        <taxon>Kitasatosporales</taxon>
        <taxon>Streptomycetaceae</taxon>
        <taxon>Streptomyces</taxon>
    </lineage>
</organism>
<dbReference type="EMBL" id="JBEYBN010000001">
    <property type="protein sequence ID" value="MEU2265014.1"/>
    <property type="molecule type" value="Genomic_DNA"/>
</dbReference>
<sequence>MTNLNDYDTPDKLRAFLKLCLDPGHGIQRSPEKLAEVLPEPLLRKVVEFAPLLGVLRDSAVALDQQTTHAFRAYADALAAWIHAEEPNPQPERYVIGRNGVFATLYDRLEECLVVDNSTEDHCRKVRDGLLAAEGAECVCGAPVMWLPDAGDPYGWKHSPQAGRSCQRARPRCPECHMPHTLIPGEPPMCRSIREHVAAEEPKQPPAARRSLPLMEAVAVAYDAATEHAAQCGTCWPGMRLAEMCADGQAAAIASLDTVPTVADCAHDEDDELRTVAGLVLVRRCAHCGERLAPVVEPECAHLAWEVTSEYRNARQMWVKSRKCADCGDRMDPSVEPEPHWPEKAGLDPTGEPADDCGGDARIRRVVLASCPTARDFQPVEAAGEPGPLGWTFATGRHEWTRYGAVMADGRILPAPLDADRTDARHKVLNEDARVALHPAGQ</sequence>
<proteinExistence type="predicted"/>
<comment type="caution">
    <text evidence="2">The sequence shown here is derived from an EMBL/GenBank/DDBJ whole genome shotgun (WGS) entry which is preliminary data.</text>
</comment>
<dbReference type="Proteomes" id="UP001550603">
    <property type="component" value="Unassembled WGS sequence"/>
</dbReference>
<protein>
    <submittedName>
        <fullName evidence="2">Uncharacterized protein</fullName>
    </submittedName>
</protein>
<evidence type="ECO:0000256" key="1">
    <source>
        <dbReference type="SAM" id="MobiDB-lite"/>
    </source>
</evidence>
<feature type="region of interest" description="Disordered" evidence="1">
    <location>
        <begin position="330"/>
        <end position="354"/>
    </location>
</feature>
<evidence type="ECO:0000313" key="3">
    <source>
        <dbReference type="Proteomes" id="UP001550603"/>
    </source>
</evidence>
<name>A0ABV2XLZ6_9ACTN</name>
<accession>A0ABV2XLZ6</accession>
<reference evidence="2 3" key="1">
    <citation type="submission" date="2024-06" db="EMBL/GenBank/DDBJ databases">
        <title>The Natural Products Discovery Center: Release of the First 8490 Sequenced Strains for Exploring Actinobacteria Biosynthetic Diversity.</title>
        <authorList>
            <person name="Kalkreuter E."/>
            <person name="Kautsar S.A."/>
            <person name="Yang D."/>
            <person name="Bader C.D."/>
            <person name="Teijaro C.N."/>
            <person name="Fluegel L."/>
            <person name="Davis C.M."/>
            <person name="Simpson J.R."/>
            <person name="Lauterbach L."/>
            <person name="Steele A.D."/>
            <person name="Gui C."/>
            <person name="Meng S."/>
            <person name="Li G."/>
            <person name="Viehrig K."/>
            <person name="Ye F."/>
            <person name="Su P."/>
            <person name="Kiefer A.F."/>
            <person name="Nichols A."/>
            <person name="Cepeda A.J."/>
            <person name="Yan W."/>
            <person name="Fan B."/>
            <person name="Jiang Y."/>
            <person name="Adhikari A."/>
            <person name="Zheng C.-J."/>
            <person name="Schuster L."/>
            <person name="Cowan T.M."/>
            <person name="Smanski M.J."/>
            <person name="Chevrette M.G."/>
            <person name="De Carvalho L.P.S."/>
            <person name="Shen B."/>
        </authorList>
    </citation>
    <scope>NUCLEOTIDE SEQUENCE [LARGE SCALE GENOMIC DNA]</scope>
    <source>
        <strain evidence="2 3">NPDC019583</strain>
    </source>
</reference>
<keyword evidence="3" id="KW-1185">Reference proteome</keyword>
<evidence type="ECO:0000313" key="2">
    <source>
        <dbReference type="EMBL" id="MEU2265014.1"/>
    </source>
</evidence>
<gene>
    <name evidence="2" type="ORF">ABZ568_00870</name>
</gene>
<dbReference type="RefSeq" id="WP_359784421.1">
    <property type="nucleotide sequence ID" value="NZ_JBEYBN010000001.1"/>
</dbReference>